<name>A0A816NYM1_BRANA</name>
<dbReference type="Proteomes" id="UP001295469">
    <property type="component" value="Chromosome A09"/>
</dbReference>
<protein>
    <submittedName>
        <fullName evidence="1">(rape) hypothetical protein</fullName>
    </submittedName>
</protein>
<reference evidence="1" key="1">
    <citation type="submission" date="2021-01" db="EMBL/GenBank/DDBJ databases">
        <authorList>
            <consortium name="Genoscope - CEA"/>
            <person name="William W."/>
        </authorList>
    </citation>
    <scope>NUCLEOTIDE SEQUENCE</scope>
</reference>
<gene>
    <name evidence="1" type="ORF">DARMORV10_A09P24580.1</name>
</gene>
<dbReference type="EMBL" id="HG994363">
    <property type="protein sequence ID" value="CAF2042188.1"/>
    <property type="molecule type" value="Genomic_DNA"/>
</dbReference>
<dbReference type="AlphaFoldDB" id="A0A816NYM1"/>
<organism evidence="1">
    <name type="scientific">Brassica napus</name>
    <name type="common">Rape</name>
    <dbReference type="NCBI Taxonomy" id="3708"/>
    <lineage>
        <taxon>Eukaryota</taxon>
        <taxon>Viridiplantae</taxon>
        <taxon>Streptophyta</taxon>
        <taxon>Embryophyta</taxon>
        <taxon>Tracheophyta</taxon>
        <taxon>Spermatophyta</taxon>
        <taxon>Magnoliopsida</taxon>
        <taxon>eudicotyledons</taxon>
        <taxon>Gunneridae</taxon>
        <taxon>Pentapetalae</taxon>
        <taxon>rosids</taxon>
        <taxon>malvids</taxon>
        <taxon>Brassicales</taxon>
        <taxon>Brassicaceae</taxon>
        <taxon>Brassiceae</taxon>
        <taxon>Brassica</taxon>
    </lineage>
</organism>
<proteinExistence type="predicted"/>
<feature type="non-terminal residue" evidence="1">
    <location>
        <position position="1"/>
    </location>
</feature>
<accession>A0A816NYM1</accession>
<evidence type="ECO:0000313" key="1">
    <source>
        <dbReference type="EMBL" id="CAF2042188.1"/>
    </source>
</evidence>
<sequence>IATKHEGQNPTALHLGCALLVERESQDKSWIEGENQSREQEDDAKVYTTPCLTELETLYMLLESFKPTLAGEAKPTHALTEEIVKVRSVRGQRLLLHRDTDAEDR</sequence>